<accession>C1DE16</accession>
<dbReference type="HOGENOM" id="CLU_1493304_0_0_6"/>
<proteinExistence type="predicted"/>
<evidence type="ECO:0000313" key="2">
    <source>
        <dbReference type="Proteomes" id="UP000002424"/>
    </source>
</evidence>
<dbReference type="KEGG" id="avn:Avin_39850"/>
<dbReference type="AlphaFoldDB" id="C1DE16"/>
<keyword evidence="2" id="KW-1185">Reference proteome</keyword>
<evidence type="ECO:0000313" key="1">
    <source>
        <dbReference type="EMBL" id="ACO80124.1"/>
    </source>
</evidence>
<dbReference type="STRING" id="322710.Avin_39850"/>
<name>C1DE16_AZOVD</name>
<organism evidence="1 2">
    <name type="scientific">Azotobacter vinelandii (strain DJ / ATCC BAA-1303)</name>
    <dbReference type="NCBI Taxonomy" id="322710"/>
    <lineage>
        <taxon>Bacteria</taxon>
        <taxon>Pseudomonadati</taxon>
        <taxon>Pseudomonadota</taxon>
        <taxon>Gammaproteobacteria</taxon>
        <taxon>Pseudomonadales</taxon>
        <taxon>Pseudomonadaceae</taxon>
        <taxon>Azotobacter</taxon>
    </lineage>
</organism>
<dbReference type="EnsemblBacteria" id="ACO80124">
    <property type="protein sequence ID" value="ACO80124"/>
    <property type="gene ID" value="Avin_39850"/>
</dbReference>
<sequence length="180" mass="20360">MVRIHFPDLGHDLTGNLPCPARRDRRERLRLAEGGSGVAVGGALAGSGHARGILDPLTDGWLAVILRCRCCGSRLPWFPDPFFHARRLIRVFHKPNQWILRSQMQTRGNHTKNRLRLHPVRRAATTPLRFHKIGRFPGWSGRRRPAPPRRAGPYGKTTITIAAFPRACEFPRRTLRSTAS</sequence>
<reference evidence="1 2" key="1">
    <citation type="journal article" date="2009" name="J. Bacteriol.">
        <title>Genome sequence of Azotobacter vinelandii, an obligate aerobe specialized to support diverse anaerobic metabolic processes.</title>
        <authorList>
            <person name="Setubal J.C."/>
            <person name="dos Santos P."/>
            <person name="Goldman B.S."/>
            <person name="Ertesvag H."/>
            <person name="Espin G."/>
            <person name="Rubio L.M."/>
            <person name="Valla S."/>
            <person name="Almeida N.F."/>
            <person name="Balasubramanian D."/>
            <person name="Cromes L."/>
            <person name="Curatti L."/>
            <person name="Du Z."/>
            <person name="Godsy E."/>
            <person name="Goodner B."/>
            <person name="Hellner-Burris K."/>
            <person name="Hernandez J.A."/>
            <person name="Houmiel K."/>
            <person name="Imperial J."/>
            <person name="Kennedy C."/>
            <person name="Larson T.J."/>
            <person name="Latreille P."/>
            <person name="Ligon L.S."/>
            <person name="Lu J."/>
            <person name="Maerk M."/>
            <person name="Miller N.M."/>
            <person name="Norton S."/>
            <person name="O'Carroll I.P."/>
            <person name="Paulsen I."/>
            <person name="Raulfs E.C."/>
            <person name="Roemer R."/>
            <person name="Rosser J."/>
            <person name="Segura D."/>
            <person name="Slater S."/>
            <person name="Stricklin S.L."/>
            <person name="Studholme D.J."/>
            <person name="Sun J."/>
            <person name="Viana C.J."/>
            <person name="Wallin E."/>
            <person name="Wang B."/>
            <person name="Wheeler C."/>
            <person name="Zhu H."/>
            <person name="Dean D.R."/>
            <person name="Dixon R."/>
            <person name="Wood D."/>
        </authorList>
    </citation>
    <scope>NUCLEOTIDE SEQUENCE [LARGE SCALE GENOMIC DNA]</scope>
    <source>
        <strain evidence="2">DJ / ATCC BAA-1303</strain>
    </source>
</reference>
<dbReference type="EMBL" id="CP001157">
    <property type="protein sequence ID" value="ACO80124.1"/>
    <property type="molecule type" value="Genomic_DNA"/>
</dbReference>
<dbReference type="Proteomes" id="UP000002424">
    <property type="component" value="Chromosome"/>
</dbReference>
<gene>
    <name evidence="1" type="ordered locus">Avin_39850</name>
</gene>
<protein>
    <submittedName>
        <fullName evidence="1">Uncharacterized protein</fullName>
    </submittedName>
</protein>